<comment type="caution">
    <text evidence="2">The sequence shown here is derived from an EMBL/GenBank/DDBJ whole genome shotgun (WGS) entry which is preliminary data.</text>
</comment>
<keyword evidence="3" id="KW-1185">Reference proteome</keyword>
<name>A0ABW2TT64_9PSEU</name>
<protein>
    <submittedName>
        <fullName evidence="2">Uncharacterized protein</fullName>
    </submittedName>
</protein>
<evidence type="ECO:0000256" key="1">
    <source>
        <dbReference type="SAM" id="MobiDB-lite"/>
    </source>
</evidence>
<feature type="compositionally biased region" description="Low complexity" evidence="1">
    <location>
        <begin position="89"/>
        <end position="104"/>
    </location>
</feature>
<sequence>MRLNRSTSANRMVLPTTGTRSTIRSLVCLPHSVRSATRTARTSTPIPASSAHHHADRKSVTASSMRVGSGSSAPRLAKNTRNLGSTNPASTATVTTDIAATAPG</sequence>
<evidence type="ECO:0000313" key="3">
    <source>
        <dbReference type="Proteomes" id="UP001596512"/>
    </source>
</evidence>
<organism evidence="2 3">
    <name type="scientific">Actinokineospora soli</name>
    <dbReference type="NCBI Taxonomy" id="1048753"/>
    <lineage>
        <taxon>Bacteria</taxon>
        <taxon>Bacillati</taxon>
        <taxon>Actinomycetota</taxon>
        <taxon>Actinomycetes</taxon>
        <taxon>Pseudonocardiales</taxon>
        <taxon>Pseudonocardiaceae</taxon>
        <taxon>Actinokineospora</taxon>
    </lineage>
</organism>
<reference evidence="3" key="1">
    <citation type="journal article" date="2019" name="Int. J. Syst. Evol. Microbiol.">
        <title>The Global Catalogue of Microorganisms (GCM) 10K type strain sequencing project: providing services to taxonomists for standard genome sequencing and annotation.</title>
        <authorList>
            <consortium name="The Broad Institute Genomics Platform"/>
            <consortium name="The Broad Institute Genome Sequencing Center for Infectious Disease"/>
            <person name="Wu L."/>
            <person name="Ma J."/>
        </authorList>
    </citation>
    <scope>NUCLEOTIDE SEQUENCE [LARGE SCALE GENOMIC DNA]</scope>
    <source>
        <strain evidence="3">JCM 17695</strain>
    </source>
</reference>
<feature type="region of interest" description="Disordered" evidence="1">
    <location>
        <begin position="34"/>
        <end position="104"/>
    </location>
</feature>
<accession>A0ABW2TT64</accession>
<evidence type="ECO:0000313" key="2">
    <source>
        <dbReference type="EMBL" id="MFC7615678.1"/>
    </source>
</evidence>
<dbReference type="EMBL" id="JBHTEY010000004">
    <property type="protein sequence ID" value="MFC7615678.1"/>
    <property type="molecule type" value="Genomic_DNA"/>
</dbReference>
<feature type="compositionally biased region" description="Low complexity" evidence="1">
    <location>
        <begin position="34"/>
        <end position="44"/>
    </location>
</feature>
<feature type="compositionally biased region" description="Polar residues" evidence="1">
    <location>
        <begin position="60"/>
        <end position="72"/>
    </location>
</feature>
<gene>
    <name evidence="2" type="ORF">ACFQV2_21445</name>
</gene>
<feature type="compositionally biased region" description="Polar residues" evidence="1">
    <location>
        <begin position="79"/>
        <end position="88"/>
    </location>
</feature>
<proteinExistence type="predicted"/>
<dbReference type="Proteomes" id="UP001596512">
    <property type="component" value="Unassembled WGS sequence"/>
</dbReference>